<evidence type="ECO:0000313" key="2">
    <source>
        <dbReference type="Proteomes" id="UP000324133"/>
    </source>
</evidence>
<comment type="caution">
    <text evidence="1">The sequence shown here is derived from an EMBL/GenBank/DDBJ whole genome shotgun (WGS) entry which is preliminary data.</text>
</comment>
<organism evidence="1 2">
    <name type="scientific">Rufibacter hautae</name>
    <dbReference type="NCBI Taxonomy" id="2595005"/>
    <lineage>
        <taxon>Bacteria</taxon>
        <taxon>Pseudomonadati</taxon>
        <taxon>Bacteroidota</taxon>
        <taxon>Cytophagia</taxon>
        <taxon>Cytophagales</taxon>
        <taxon>Hymenobacteraceae</taxon>
        <taxon>Rufibacter</taxon>
    </lineage>
</organism>
<dbReference type="Proteomes" id="UP000324133">
    <property type="component" value="Unassembled WGS sequence"/>
</dbReference>
<dbReference type="EMBL" id="VKKY01000003">
    <property type="protein sequence ID" value="KAA3437078.1"/>
    <property type="molecule type" value="Genomic_DNA"/>
</dbReference>
<accession>A0A5B6TA58</accession>
<dbReference type="AlphaFoldDB" id="A0A5B6TA58"/>
<evidence type="ECO:0000313" key="1">
    <source>
        <dbReference type="EMBL" id="KAA3437078.1"/>
    </source>
</evidence>
<reference evidence="1 2" key="1">
    <citation type="submission" date="2019-07" db="EMBL/GenBank/DDBJ databases">
        <title>Rufibacter sp. nov., isolated from lake sediment.</title>
        <authorList>
            <person name="Qu J.-H."/>
        </authorList>
    </citation>
    <scope>NUCLEOTIDE SEQUENCE [LARGE SCALE GENOMIC DNA]</scope>
    <source>
        <strain evidence="1 2">NBS58-1</strain>
    </source>
</reference>
<gene>
    <name evidence="1" type="ORF">FOA19_22165</name>
</gene>
<protein>
    <submittedName>
        <fullName evidence="1">Uncharacterized protein</fullName>
    </submittedName>
</protein>
<name>A0A5B6TA58_9BACT</name>
<dbReference type="OrthoDB" id="894213at2"/>
<proteinExistence type="predicted"/>
<keyword evidence="2" id="KW-1185">Reference proteome</keyword>
<sequence>MTRSFAGLYQLAFSMGVYESMGTSAGNGKLSVPLASLSVLGLKNELDKSVASNDYLMKIKLLAFVSVLFLLGCSGGIDSSIQMTSFKVVNQKSFEMCFTREVEGIYSMVIKTKQGKEIKKAGRLVGGGRKCFTELKMQHAASAYNTAQTSFYTDTLVTENIASIKWNISRRYYEEPFAEGEFLNK</sequence>